<reference evidence="2 3" key="1">
    <citation type="submission" date="2020-05" db="EMBL/GenBank/DDBJ databases">
        <title>Genome Sequencing of Type Strains.</title>
        <authorList>
            <person name="Lemaire J.F."/>
            <person name="Inderbitzin P."/>
            <person name="Gregorio O.A."/>
            <person name="Collins S.B."/>
            <person name="Wespe N."/>
            <person name="Knight-Connoni V."/>
        </authorList>
    </citation>
    <scope>NUCLEOTIDE SEQUENCE [LARGE SCALE GENOMIC DNA]</scope>
    <source>
        <strain evidence="2 3">DSM 19942</strain>
    </source>
</reference>
<evidence type="ECO:0000256" key="1">
    <source>
        <dbReference type="SAM" id="Phobius"/>
    </source>
</evidence>
<evidence type="ECO:0000313" key="3">
    <source>
        <dbReference type="Proteomes" id="UP000577724"/>
    </source>
</evidence>
<dbReference type="GeneID" id="97130706"/>
<evidence type="ECO:0000313" key="2">
    <source>
        <dbReference type="EMBL" id="NUU54089.1"/>
    </source>
</evidence>
<organism evidence="2 3">
    <name type="scientific">Paenibacillus taichungensis</name>
    <dbReference type="NCBI Taxonomy" id="484184"/>
    <lineage>
        <taxon>Bacteria</taxon>
        <taxon>Bacillati</taxon>
        <taxon>Bacillota</taxon>
        <taxon>Bacilli</taxon>
        <taxon>Bacillales</taxon>
        <taxon>Paenibacillaceae</taxon>
        <taxon>Paenibacillus</taxon>
    </lineage>
</organism>
<dbReference type="NCBIfam" id="TIGR04223">
    <property type="entry name" value="quorum_AgrD"/>
    <property type="match status" value="1"/>
</dbReference>
<keyword evidence="1" id="KW-1133">Transmembrane helix</keyword>
<protein>
    <submittedName>
        <fullName evidence="2">Cyclic lactone autoinducer peptide</fullName>
    </submittedName>
</protein>
<keyword evidence="3" id="KW-1185">Reference proteome</keyword>
<gene>
    <name evidence="2" type="ORF">HP548_08330</name>
</gene>
<feature type="transmembrane region" description="Helical" evidence="1">
    <location>
        <begin position="6"/>
        <end position="30"/>
    </location>
</feature>
<name>A0ABX2MIG6_9BACL</name>
<keyword evidence="1" id="KW-0472">Membrane</keyword>
<accession>A0ABX2MIG6</accession>
<dbReference type="Proteomes" id="UP000577724">
    <property type="component" value="Unassembled WGS sequence"/>
</dbReference>
<keyword evidence="1" id="KW-0812">Transmembrane</keyword>
<dbReference type="InterPro" id="IPR009229">
    <property type="entry name" value="AgrD"/>
</dbReference>
<comment type="caution">
    <text evidence="2">The sequence shown here is derived from an EMBL/GenBank/DDBJ whole genome shotgun (WGS) entry which is preliminary data.</text>
</comment>
<sequence>MKKGYLYGLATGLASLAALIVTPASVLFIYQGDTPKELLEK</sequence>
<dbReference type="RefSeq" id="WP_079694709.1">
    <property type="nucleotide sequence ID" value="NZ_CBCRYD010000055.1"/>
</dbReference>
<proteinExistence type="predicted"/>
<dbReference type="EMBL" id="JABMCC010000101">
    <property type="protein sequence ID" value="NUU54089.1"/>
    <property type="molecule type" value="Genomic_DNA"/>
</dbReference>